<proteinExistence type="predicted"/>
<dbReference type="InterPro" id="IPR027421">
    <property type="entry name" value="DNA_pol_lamdba_lyase_dom_sf"/>
</dbReference>
<organism evidence="2 3">
    <name type="scientific">Streptomyces ossamyceticus</name>
    <dbReference type="NCBI Taxonomy" id="249581"/>
    <lineage>
        <taxon>Bacteria</taxon>
        <taxon>Bacillati</taxon>
        <taxon>Actinomycetota</taxon>
        <taxon>Actinomycetes</taxon>
        <taxon>Kitasatosporales</taxon>
        <taxon>Streptomycetaceae</taxon>
        <taxon>Streptomyces</taxon>
    </lineage>
</organism>
<name>A0ABV2URK6_9ACTN</name>
<dbReference type="Pfam" id="PF14716">
    <property type="entry name" value="HHH_8"/>
    <property type="match status" value="1"/>
</dbReference>
<dbReference type="SMART" id="SM00481">
    <property type="entry name" value="POLIIIAc"/>
    <property type="match status" value="1"/>
</dbReference>
<dbReference type="SUPFAM" id="SSF47802">
    <property type="entry name" value="DNA polymerase beta, N-terminal domain-like"/>
    <property type="match status" value="1"/>
</dbReference>
<dbReference type="PANTHER" id="PTHR36928">
    <property type="entry name" value="PHOSPHATASE YCDX-RELATED"/>
    <property type="match status" value="1"/>
</dbReference>
<dbReference type="PIRSF" id="PIRSF036978">
    <property type="entry name" value="UCP036978_PHPhdr"/>
    <property type="match status" value="1"/>
</dbReference>
<dbReference type="InterPro" id="IPR003141">
    <property type="entry name" value="Pol/His_phosphatase_N"/>
</dbReference>
<dbReference type="Pfam" id="PF02811">
    <property type="entry name" value="PHP"/>
    <property type="match status" value="1"/>
</dbReference>
<dbReference type="InterPro" id="IPR010996">
    <property type="entry name" value="HHH_MUS81"/>
</dbReference>
<dbReference type="InterPro" id="IPR047967">
    <property type="entry name" value="PolX_PHP"/>
</dbReference>
<dbReference type="InterPro" id="IPR050243">
    <property type="entry name" value="PHP_phosphatase"/>
</dbReference>
<dbReference type="InterPro" id="IPR016195">
    <property type="entry name" value="Pol/histidinol_Pase-like"/>
</dbReference>
<evidence type="ECO:0000313" key="2">
    <source>
        <dbReference type="EMBL" id="MET9844185.1"/>
    </source>
</evidence>
<dbReference type="SUPFAM" id="SSF89550">
    <property type="entry name" value="PHP domain-like"/>
    <property type="match status" value="1"/>
</dbReference>
<dbReference type="CDD" id="cd07436">
    <property type="entry name" value="PHP_PolX"/>
    <property type="match status" value="1"/>
</dbReference>
<dbReference type="Gene3D" id="3.20.20.140">
    <property type="entry name" value="Metal-dependent hydrolases"/>
    <property type="match status" value="1"/>
</dbReference>
<dbReference type="RefSeq" id="WP_355393276.1">
    <property type="nucleotide sequence ID" value="NZ_JBEGHN010000001.1"/>
</dbReference>
<gene>
    <name evidence="2" type="ORF">ABZZ21_06300</name>
</gene>
<dbReference type="Gene3D" id="1.10.150.110">
    <property type="entry name" value="DNA polymerase beta, N-terminal domain-like"/>
    <property type="match status" value="1"/>
</dbReference>
<sequence length="355" mass="39012">MDPVEALERIAFLLERDRAPTYRVRAFRTAAEVLGAFPADEVAELAGSGSLESLKGIGPKTAQVVREALAGQVPEYLGKLEREAETPLTDGGHRLRELIRGDCHVHSDWSDGGSPIEEMGRTAARLGHEWAVLTDHSPRLTVARGLSPERLREQLDVVAALNETWAPFRLLTGIECDILDDGSLDQEPELLDRLDVVVVSVHSKLRMDARSMTRRMVAAVRDPRSDVLGHCTGRLLTGRGRPESEFDADAVFAACAETGTALEINSRPERLDPPRRLLRRAVEAGVLFSVDTDAHAPGQLTWQIHGCARAEECGVPEDRVVTTWGVEDLLRWAHDREVPVPGAPRGAPPLPEREK</sequence>
<accession>A0ABV2URK6</accession>
<reference evidence="2 3" key="1">
    <citation type="submission" date="2024-06" db="EMBL/GenBank/DDBJ databases">
        <title>The Natural Products Discovery Center: Release of the First 8490 Sequenced Strains for Exploring Actinobacteria Biosynthetic Diversity.</title>
        <authorList>
            <person name="Kalkreuter E."/>
            <person name="Kautsar S.A."/>
            <person name="Yang D."/>
            <person name="Bader C.D."/>
            <person name="Teijaro C.N."/>
            <person name="Fluegel L."/>
            <person name="Davis C.M."/>
            <person name="Simpson J.R."/>
            <person name="Lauterbach L."/>
            <person name="Steele A.D."/>
            <person name="Gui C."/>
            <person name="Meng S."/>
            <person name="Li G."/>
            <person name="Viehrig K."/>
            <person name="Ye F."/>
            <person name="Su P."/>
            <person name="Kiefer A.F."/>
            <person name="Nichols A."/>
            <person name="Cepeda A.J."/>
            <person name="Yan W."/>
            <person name="Fan B."/>
            <person name="Jiang Y."/>
            <person name="Adhikari A."/>
            <person name="Zheng C.-J."/>
            <person name="Schuster L."/>
            <person name="Cowan T.M."/>
            <person name="Smanski M.J."/>
            <person name="Chevrette M.G."/>
            <person name="De Carvalho L.P.S."/>
            <person name="Shen B."/>
        </authorList>
    </citation>
    <scope>NUCLEOTIDE SEQUENCE [LARGE SCALE GENOMIC DNA]</scope>
    <source>
        <strain evidence="2 3">NPDC006434</strain>
    </source>
</reference>
<keyword evidence="3" id="KW-1185">Reference proteome</keyword>
<evidence type="ECO:0000313" key="3">
    <source>
        <dbReference type="Proteomes" id="UP001550210"/>
    </source>
</evidence>
<dbReference type="InterPro" id="IPR004013">
    <property type="entry name" value="PHP_dom"/>
</dbReference>
<dbReference type="NCBIfam" id="NF005928">
    <property type="entry name" value="PRK07945.1"/>
    <property type="match status" value="1"/>
</dbReference>
<protein>
    <submittedName>
        <fullName evidence="2">PHP domain-containing protein</fullName>
    </submittedName>
</protein>
<comment type="caution">
    <text evidence="2">The sequence shown here is derived from an EMBL/GenBank/DDBJ whole genome shotgun (WGS) entry which is preliminary data.</text>
</comment>
<dbReference type="Proteomes" id="UP001550210">
    <property type="component" value="Unassembled WGS sequence"/>
</dbReference>
<feature type="domain" description="Polymerase/histidinol phosphatase N-terminal" evidence="1">
    <location>
        <begin position="101"/>
        <end position="180"/>
    </location>
</feature>
<dbReference type="InterPro" id="IPR017078">
    <property type="entry name" value="UCP036978_PHPhdr"/>
</dbReference>
<dbReference type="EMBL" id="JBEXPZ010000006">
    <property type="protein sequence ID" value="MET9844185.1"/>
    <property type="molecule type" value="Genomic_DNA"/>
</dbReference>
<dbReference type="PANTHER" id="PTHR36928:SF1">
    <property type="entry name" value="PHOSPHATASE YCDX-RELATED"/>
    <property type="match status" value="1"/>
</dbReference>
<evidence type="ECO:0000259" key="1">
    <source>
        <dbReference type="SMART" id="SM00481"/>
    </source>
</evidence>